<dbReference type="STRING" id="5514.A0A395RVY2"/>
<dbReference type="SUPFAM" id="SSF74788">
    <property type="entry name" value="Cullin repeat-like"/>
    <property type="match status" value="1"/>
</dbReference>
<evidence type="ECO:0000313" key="3">
    <source>
        <dbReference type="EMBL" id="RGP64310.1"/>
    </source>
</evidence>
<dbReference type="InterPro" id="IPR016159">
    <property type="entry name" value="Cullin_repeat-like_dom_sf"/>
</dbReference>
<dbReference type="PANTHER" id="PTHR11932">
    <property type="entry name" value="CULLIN"/>
    <property type="match status" value="1"/>
</dbReference>
<evidence type="ECO:0000259" key="2">
    <source>
        <dbReference type="Pfam" id="PF00888"/>
    </source>
</evidence>
<gene>
    <name evidence="3" type="ORF">FSPOR_8130</name>
</gene>
<dbReference type="AlphaFoldDB" id="A0A395RVY2"/>
<evidence type="ECO:0000256" key="1">
    <source>
        <dbReference type="ARBA" id="ARBA00006019"/>
    </source>
</evidence>
<comment type="similarity">
    <text evidence="1">Belongs to the cullin family.</text>
</comment>
<dbReference type="Pfam" id="PF00888">
    <property type="entry name" value="Cullin"/>
    <property type="match status" value="1"/>
</dbReference>
<organism evidence="3 4">
    <name type="scientific">Fusarium sporotrichioides</name>
    <dbReference type="NCBI Taxonomy" id="5514"/>
    <lineage>
        <taxon>Eukaryota</taxon>
        <taxon>Fungi</taxon>
        <taxon>Dikarya</taxon>
        <taxon>Ascomycota</taxon>
        <taxon>Pezizomycotina</taxon>
        <taxon>Sordariomycetes</taxon>
        <taxon>Hypocreomycetidae</taxon>
        <taxon>Hypocreales</taxon>
        <taxon>Nectriaceae</taxon>
        <taxon>Fusarium</taxon>
    </lineage>
</organism>
<sequence>MAEGTEPAERTPDATDTEALRALLRNGVASIHQSPEAKMTPSTYMELYTAVSKLITRKKYEDGKLLGGTIYKDVSKFLAEHLQSVAKSLESQDDSALLSAYFAEWDQYASSATKVDRIMNLLNRHYIQRNISEGKKGIYPILLLHFVQWQSQVWEKVSSRVIDCAQRAVEMNDGNAGKVKDMIQSFEKLQVDSDTIPEDDDRTTIRKGLEAPFVLDVEKLEREVDEIAATQRGRE</sequence>
<dbReference type="Gene3D" id="1.20.1310.10">
    <property type="entry name" value="Cullin Repeats"/>
    <property type="match status" value="1"/>
</dbReference>
<dbReference type="GO" id="GO:0031625">
    <property type="term" value="F:ubiquitin protein ligase binding"/>
    <property type="evidence" value="ECO:0007669"/>
    <property type="project" value="InterPro"/>
</dbReference>
<comment type="caution">
    <text evidence="3">The sequence shown here is derived from an EMBL/GenBank/DDBJ whole genome shotgun (WGS) entry which is preliminary data.</text>
</comment>
<proteinExistence type="inferred from homology"/>
<reference evidence="3 4" key="1">
    <citation type="journal article" date="2018" name="PLoS Pathog.">
        <title>Evolution of structural diversity of trichothecenes, a family of toxins produced by plant pathogenic and entomopathogenic fungi.</title>
        <authorList>
            <person name="Proctor R.H."/>
            <person name="McCormick S.P."/>
            <person name="Kim H.S."/>
            <person name="Cardoza R.E."/>
            <person name="Stanley A.M."/>
            <person name="Lindo L."/>
            <person name="Kelly A."/>
            <person name="Brown D.W."/>
            <person name="Lee T."/>
            <person name="Vaughan M.M."/>
            <person name="Alexander N.J."/>
            <person name="Busman M."/>
            <person name="Gutierrez S."/>
        </authorList>
    </citation>
    <scope>NUCLEOTIDE SEQUENCE [LARGE SCALE GENOMIC DNA]</scope>
    <source>
        <strain evidence="3 4">NRRL 3299</strain>
    </source>
</reference>
<evidence type="ECO:0000313" key="4">
    <source>
        <dbReference type="Proteomes" id="UP000266152"/>
    </source>
</evidence>
<keyword evidence="4" id="KW-1185">Reference proteome</keyword>
<feature type="domain" description="Cullin N-terminal" evidence="2">
    <location>
        <begin position="23"/>
        <end position="203"/>
    </location>
</feature>
<name>A0A395RVY2_FUSSP</name>
<dbReference type="GO" id="GO:0006511">
    <property type="term" value="P:ubiquitin-dependent protein catabolic process"/>
    <property type="evidence" value="ECO:0007669"/>
    <property type="project" value="InterPro"/>
</dbReference>
<dbReference type="InterPro" id="IPR001373">
    <property type="entry name" value="Cullin_N"/>
</dbReference>
<accession>A0A395RVY2</accession>
<dbReference type="EMBL" id="PXOF01000118">
    <property type="protein sequence ID" value="RGP64310.1"/>
    <property type="molecule type" value="Genomic_DNA"/>
</dbReference>
<dbReference type="Proteomes" id="UP000266152">
    <property type="component" value="Unassembled WGS sequence"/>
</dbReference>
<dbReference type="InterPro" id="IPR045093">
    <property type="entry name" value="Cullin"/>
</dbReference>
<protein>
    <submittedName>
        <fullName evidence="3">Cullin 1</fullName>
    </submittedName>
</protein>